<dbReference type="SUPFAM" id="SSF82185">
    <property type="entry name" value="Histone H3 K4-specific methyltransferase SET7/9 N-terminal domain"/>
    <property type="match status" value="1"/>
</dbReference>
<protein>
    <submittedName>
        <fullName evidence="2">Unannotated protein</fullName>
    </submittedName>
</protein>
<dbReference type="SMART" id="SM00698">
    <property type="entry name" value="MORN"/>
    <property type="match status" value="3"/>
</dbReference>
<proteinExistence type="predicted"/>
<accession>A0A6J6WRI9</accession>
<dbReference type="InterPro" id="IPR003409">
    <property type="entry name" value="MORN"/>
</dbReference>
<reference evidence="2" key="1">
    <citation type="submission" date="2020-05" db="EMBL/GenBank/DDBJ databases">
        <authorList>
            <person name="Chiriac C."/>
            <person name="Salcher M."/>
            <person name="Ghai R."/>
            <person name="Kavagutti S V."/>
        </authorList>
    </citation>
    <scope>NUCLEOTIDE SEQUENCE</scope>
</reference>
<dbReference type="PANTHER" id="PTHR43215">
    <property type="entry name" value="RADIAL SPOKE HEAD 1 HOMOLOG"/>
    <property type="match status" value="1"/>
</dbReference>
<name>A0A6J6WRI9_9ZZZZ</name>
<evidence type="ECO:0000313" key="2">
    <source>
        <dbReference type="EMBL" id="CAB4787290.1"/>
    </source>
</evidence>
<dbReference type="PANTHER" id="PTHR43215:SF14">
    <property type="entry name" value="RADIAL SPOKE HEAD 1 HOMOLOG"/>
    <property type="match status" value="1"/>
</dbReference>
<keyword evidence="1" id="KW-0677">Repeat</keyword>
<sequence>MKYPFKAISIFSVLLLSAFNAFADPVAWIADSNGCKMANVYPQEGETVSWTGQCVNQFADGKGVLTWYLNGEVADVFDGQLVQGWAQGMGRLIRKNGIYIGEWKDSLQDGTGTQHMYNNTWYQGQWKQGKQHGQGKVKTLEGKVFSGTWNEGVFVGEQEQDNRS</sequence>
<dbReference type="Pfam" id="PF02493">
    <property type="entry name" value="MORN"/>
    <property type="match status" value="4"/>
</dbReference>
<gene>
    <name evidence="2" type="ORF">UFOPK2992_00147</name>
</gene>
<organism evidence="2">
    <name type="scientific">freshwater metagenome</name>
    <dbReference type="NCBI Taxonomy" id="449393"/>
    <lineage>
        <taxon>unclassified sequences</taxon>
        <taxon>metagenomes</taxon>
        <taxon>ecological metagenomes</taxon>
    </lineage>
</organism>
<dbReference type="AlphaFoldDB" id="A0A6J6WRI9"/>
<dbReference type="Gene3D" id="2.20.110.10">
    <property type="entry name" value="Histone H3 K4-specific methyltransferase SET7/9 N-terminal domain"/>
    <property type="match status" value="1"/>
</dbReference>
<evidence type="ECO:0000256" key="1">
    <source>
        <dbReference type="ARBA" id="ARBA00022737"/>
    </source>
</evidence>
<dbReference type="EMBL" id="CAFAAI010000011">
    <property type="protein sequence ID" value="CAB4787290.1"/>
    <property type="molecule type" value="Genomic_DNA"/>
</dbReference>